<keyword evidence="2" id="KW-0012">Acyltransferase</keyword>
<sequence>MTGAQRARYAGLLALSALLAVYELLFLPLRLDGTVLPKLGDLPFPVTVLVAAFTLPWLVVRASRLKMKASVAAGPLYAWLVALFAFIVVTPGGDTVVIADWRTLLLLAGGAFPATVKIGDVLARSAGKGGGSGG</sequence>
<dbReference type="Proteomes" id="UP000019277">
    <property type="component" value="Unassembled WGS sequence"/>
</dbReference>
<keyword evidence="1" id="KW-0812">Transmembrane</keyword>
<evidence type="ECO:0000256" key="1">
    <source>
        <dbReference type="SAM" id="Phobius"/>
    </source>
</evidence>
<gene>
    <name evidence="2" type="ORF">UO65_1879</name>
</gene>
<dbReference type="GO" id="GO:0008666">
    <property type="term" value="F:2,3,4,5-tetrahydropyridine-2,6-dicarboxylate N-succinyltransferase activity"/>
    <property type="evidence" value="ECO:0007669"/>
    <property type="project" value="UniProtKB-EC"/>
</dbReference>
<keyword evidence="1" id="KW-0472">Membrane</keyword>
<reference evidence="2 3" key="1">
    <citation type="journal article" date="2014" name="Genome Announc.">
        <title>Draft Genome Sequence of the Antitrypanosomally Active Sponge-Associated Bacterium Actinokineospora sp. Strain EG49.</title>
        <authorList>
            <person name="Harjes J."/>
            <person name="Ryu T."/>
            <person name="Abdelmohsen U.R."/>
            <person name="Moitinho-Silva L."/>
            <person name="Horn H."/>
            <person name="Ravasi T."/>
            <person name="Hentschel U."/>
        </authorList>
    </citation>
    <scope>NUCLEOTIDE SEQUENCE [LARGE SCALE GENOMIC DNA]</scope>
    <source>
        <strain evidence="2 3">EG49</strain>
    </source>
</reference>
<proteinExistence type="predicted"/>
<name>W7J158_9PSEU</name>
<feature type="transmembrane region" description="Helical" evidence="1">
    <location>
        <begin position="42"/>
        <end position="59"/>
    </location>
</feature>
<dbReference type="STRING" id="909613.UO65_1879"/>
<evidence type="ECO:0000313" key="2">
    <source>
        <dbReference type="EMBL" id="EWC62757.1"/>
    </source>
</evidence>
<dbReference type="AlphaFoldDB" id="W7J158"/>
<dbReference type="EC" id="2.3.1.117" evidence="2"/>
<protein>
    <submittedName>
        <fullName evidence="2">2,3,4,5-tetrahydropyridine-2,6-dicarboxylate N-succinyltransferase</fullName>
        <ecNumber evidence="2">2.3.1.117</ecNumber>
    </submittedName>
</protein>
<accession>W7J158</accession>
<keyword evidence="2" id="KW-0808">Transferase</keyword>
<feature type="transmembrane region" description="Helical" evidence="1">
    <location>
        <begin position="71"/>
        <end position="89"/>
    </location>
</feature>
<dbReference type="EMBL" id="AYXG01000071">
    <property type="protein sequence ID" value="EWC62757.1"/>
    <property type="molecule type" value="Genomic_DNA"/>
</dbReference>
<keyword evidence="3" id="KW-1185">Reference proteome</keyword>
<dbReference type="OrthoDB" id="3699727at2"/>
<dbReference type="RefSeq" id="WP_035280656.1">
    <property type="nucleotide sequence ID" value="NZ_AYXG01000071.1"/>
</dbReference>
<dbReference type="eggNOG" id="ENOG503330Y">
    <property type="taxonomic scope" value="Bacteria"/>
</dbReference>
<evidence type="ECO:0000313" key="3">
    <source>
        <dbReference type="Proteomes" id="UP000019277"/>
    </source>
</evidence>
<organism evidence="2 3">
    <name type="scientific">Actinokineospora spheciospongiae</name>
    <dbReference type="NCBI Taxonomy" id="909613"/>
    <lineage>
        <taxon>Bacteria</taxon>
        <taxon>Bacillati</taxon>
        <taxon>Actinomycetota</taxon>
        <taxon>Actinomycetes</taxon>
        <taxon>Pseudonocardiales</taxon>
        <taxon>Pseudonocardiaceae</taxon>
        <taxon>Actinokineospora</taxon>
    </lineage>
</organism>
<keyword evidence="1" id="KW-1133">Transmembrane helix</keyword>
<comment type="caution">
    <text evidence="2">The sequence shown here is derived from an EMBL/GenBank/DDBJ whole genome shotgun (WGS) entry which is preliminary data.</text>
</comment>